<feature type="non-terminal residue" evidence="2">
    <location>
        <position position="145"/>
    </location>
</feature>
<protein>
    <recommendedName>
        <fullName evidence="1">Alpha-amylase/4-alpha-glucanotransferase C-terminal domain-containing protein</fullName>
    </recommendedName>
</protein>
<dbReference type="InterPro" id="IPR015179">
    <property type="entry name" value="A-amylase/a-glucTrfase_C"/>
</dbReference>
<evidence type="ECO:0000259" key="1">
    <source>
        <dbReference type="Pfam" id="PF09095"/>
    </source>
</evidence>
<name>X1E300_9ZZZZ</name>
<dbReference type="EMBL" id="BART01037840">
    <property type="protein sequence ID" value="GAH11544.1"/>
    <property type="molecule type" value="Genomic_DNA"/>
</dbReference>
<accession>X1E300</accession>
<reference evidence="2" key="1">
    <citation type="journal article" date="2014" name="Front. Microbiol.">
        <title>High frequency of phylogenetically diverse reductive dehalogenase-homologous genes in deep subseafloor sedimentary metagenomes.</title>
        <authorList>
            <person name="Kawai M."/>
            <person name="Futagami T."/>
            <person name="Toyoda A."/>
            <person name="Takaki Y."/>
            <person name="Nishi S."/>
            <person name="Hori S."/>
            <person name="Arai W."/>
            <person name="Tsubouchi T."/>
            <person name="Morono Y."/>
            <person name="Uchiyama I."/>
            <person name="Ito T."/>
            <person name="Fujiyama A."/>
            <person name="Inagaki F."/>
            <person name="Takami H."/>
        </authorList>
    </citation>
    <scope>NUCLEOTIDE SEQUENCE</scope>
    <source>
        <strain evidence="2">Expedition CK06-06</strain>
    </source>
</reference>
<organism evidence="2">
    <name type="scientific">marine sediment metagenome</name>
    <dbReference type="NCBI Taxonomy" id="412755"/>
    <lineage>
        <taxon>unclassified sequences</taxon>
        <taxon>metagenomes</taxon>
        <taxon>ecological metagenomes</taxon>
    </lineage>
</organism>
<dbReference type="InterPro" id="IPR014718">
    <property type="entry name" value="GH-type_carb-bd"/>
</dbReference>
<sequence length="145" mass="17081">MVDRYRRSALRLRFIHDDVSLNQLHTDTYYEFGDFIDGEFKVSKNEKDEASVVIELEREGSIKDPESNERNTCTIIKTIMIEKDRLLIALKGTFNEISGKEELLKRILENLYLAIDIPFFFNGDTNKFKWESAYIEFANDKEKDL</sequence>
<dbReference type="GO" id="GO:0003824">
    <property type="term" value="F:catalytic activity"/>
    <property type="evidence" value="ECO:0007669"/>
    <property type="project" value="InterPro"/>
</dbReference>
<dbReference type="Pfam" id="PF09095">
    <property type="entry name" value="AmyA-gluTrfs_C"/>
    <property type="match status" value="1"/>
</dbReference>
<comment type="caution">
    <text evidence="2">The sequence shown here is derived from an EMBL/GenBank/DDBJ whole genome shotgun (WGS) entry which is preliminary data.</text>
</comment>
<gene>
    <name evidence="2" type="ORF">S01H4_63094</name>
</gene>
<evidence type="ECO:0000313" key="2">
    <source>
        <dbReference type="EMBL" id="GAH11544.1"/>
    </source>
</evidence>
<dbReference type="AlphaFoldDB" id="X1E300"/>
<dbReference type="GO" id="GO:0005975">
    <property type="term" value="P:carbohydrate metabolic process"/>
    <property type="evidence" value="ECO:0007669"/>
    <property type="project" value="InterPro"/>
</dbReference>
<proteinExistence type="predicted"/>
<feature type="domain" description="Alpha-amylase/4-alpha-glucanotransferase C-terminal" evidence="1">
    <location>
        <begin position="2"/>
        <end position="90"/>
    </location>
</feature>
<dbReference type="Gene3D" id="2.70.98.10">
    <property type="match status" value="1"/>
</dbReference>
<dbReference type="GO" id="GO:0030246">
    <property type="term" value="F:carbohydrate binding"/>
    <property type="evidence" value="ECO:0007669"/>
    <property type="project" value="InterPro"/>
</dbReference>